<evidence type="ECO:0000313" key="3">
    <source>
        <dbReference type="Proteomes" id="UP000580474"/>
    </source>
</evidence>
<reference evidence="2 3" key="1">
    <citation type="submission" date="2020-08" db="EMBL/GenBank/DDBJ databases">
        <title>Sequencing the genomes of 1000 actinobacteria strains.</title>
        <authorList>
            <person name="Klenk H.-P."/>
        </authorList>
    </citation>
    <scope>NUCLEOTIDE SEQUENCE [LARGE SCALE GENOMIC DNA]</scope>
    <source>
        <strain evidence="2 3">DSM 45582</strain>
    </source>
</reference>
<feature type="compositionally biased region" description="Polar residues" evidence="1">
    <location>
        <begin position="46"/>
        <end position="60"/>
    </location>
</feature>
<feature type="region of interest" description="Disordered" evidence="1">
    <location>
        <begin position="466"/>
        <end position="495"/>
    </location>
</feature>
<dbReference type="RefSeq" id="WP_221315739.1">
    <property type="nucleotide sequence ID" value="NZ_JACHIV010000001.1"/>
</dbReference>
<dbReference type="Proteomes" id="UP000580474">
    <property type="component" value="Unassembled WGS sequence"/>
</dbReference>
<name>A0A840NE08_9PSEU</name>
<gene>
    <name evidence="2" type="ORF">BJ969_001546</name>
</gene>
<accession>A0A840NE08</accession>
<evidence type="ECO:0008006" key="4">
    <source>
        <dbReference type="Google" id="ProtNLM"/>
    </source>
</evidence>
<dbReference type="SUPFAM" id="SSF75005">
    <property type="entry name" value="Arabinanase/levansucrase/invertase"/>
    <property type="match status" value="1"/>
</dbReference>
<dbReference type="InterPro" id="IPR023296">
    <property type="entry name" value="Glyco_hydro_beta-prop_sf"/>
</dbReference>
<sequence>MVERSRLSWWARRAVPIGVVFALGAACAPGTPPPRLERPVERSLTTTTLRTANERSSGSVVASGGNPAPYNYGPTVLAEPDGEGMRYRAWWCSQLPAIGPPGDDVLFAESGDLQGDFGFSGAPAVPVFTGEPGAFDGKHTCDPSVLRTGGRFHLYYTGAAGEHAHGNAIGVATSGDGRSWRRAAAGGPIVRPSGEVRRDNDYGAGQPSALFLDGWFYLLFTDTTASGAGWNGAGQFVLRARDAEFSDRVQALTDSGFEPAGTTDAPRRRSVVDAFSADWMWSDALAAFAIAHQTERGTTITFWDRDFTGHPYEPLLLPGPWREGPGLVRADDGRAPTSTADPCGTVPVDLLRATEPAPAPTALRSFGLDVPGVAGCADPERARGVLEAFGVPSPQRTVDVVRGGRKVRVERRSVAETMVRRVLDERVPALEEVPTEGTIRAGAPVLRSPSGELAIVDDHGRTWTIGPDTAEANDSPISDTDQRTWDARPQVGDLR</sequence>
<proteinExistence type="predicted"/>
<organism evidence="2 3">
    <name type="scientific">Saccharopolyspora gloriosae</name>
    <dbReference type="NCBI Taxonomy" id="455344"/>
    <lineage>
        <taxon>Bacteria</taxon>
        <taxon>Bacillati</taxon>
        <taxon>Actinomycetota</taxon>
        <taxon>Actinomycetes</taxon>
        <taxon>Pseudonocardiales</taxon>
        <taxon>Pseudonocardiaceae</taxon>
        <taxon>Saccharopolyspora</taxon>
    </lineage>
</organism>
<keyword evidence="3" id="KW-1185">Reference proteome</keyword>
<comment type="caution">
    <text evidence="2">The sequence shown here is derived from an EMBL/GenBank/DDBJ whole genome shotgun (WGS) entry which is preliminary data.</text>
</comment>
<evidence type="ECO:0000256" key="1">
    <source>
        <dbReference type="SAM" id="MobiDB-lite"/>
    </source>
</evidence>
<dbReference type="EMBL" id="JACHIV010000001">
    <property type="protein sequence ID" value="MBB5068458.1"/>
    <property type="molecule type" value="Genomic_DNA"/>
</dbReference>
<dbReference type="AlphaFoldDB" id="A0A840NE08"/>
<protein>
    <recommendedName>
        <fullName evidence="4">Beta-xylosidase</fullName>
    </recommendedName>
</protein>
<dbReference type="PROSITE" id="PS51257">
    <property type="entry name" value="PROKAR_LIPOPROTEIN"/>
    <property type="match status" value="1"/>
</dbReference>
<evidence type="ECO:0000313" key="2">
    <source>
        <dbReference type="EMBL" id="MBB5068458.1"/>
    </source>
</evidence>
<dbReference type="Gene3D" id="2.115.10.20">
    <property type="entry name" value="Glycosyl hydrolase domain, family 43"/>
    <property type="match status" value="1"/>
</dbReference>
<feature type="region of interest" description="Disordered" evidence="1">
    <location>
        <begin position="46"/>
        <end position="65"/>
    </location>
</feature>